<evidence type="ECO:0000313" key="1">
    <source>
        <dbReference type="EMBL" id="SFO74574.1"/>
    </source>
</evidence>
<dbReference type="OrthoDB" id="7907428at2"/>
<organism evidence="1 2">
    <name type="scientific">Ectopseudomonas composti</name>
    <dbReference type="NCBI Taxonomy" id="658457"/>
    <lineage>
        <taxon>Bacteria</taxon>
        <taxon>Pseudomonadati</taxon>
        <taxon>Pseudomonadota</taxon>
        <taxon>Gammaproteobacteria</taxon>
        <taxon>Pseudomonadales</taxon>
        <taxon>Pseudomonadaceae</taxon>
        <taxon>Ectopseudomonas</taxon>
    </lineage>
</organism>
<dbReference type="STRING" id="658457.SAMN05216601_101646"/>
<name>A0A1I5JP28_9GAMM</name>
<accession>A0A1I5JP28</accession>
<dbReference type="EMBL" id="FOWP01000001">
    <property type="protein sequence ID" value="SFO74574.1"/>
    <property type="molecule type" value="Genomic_DNA"/>
</dbReference>
<dbReference type="RefSeq" id="WP_074936668.1">
    <property type="nucleotide sequence ID" value="NZ_FOWP01000001.1"/>
</dbReference>
<evidence type="ECO:0000313" key="2">
    <source>
        <dbReference type="Proteomes" id="UP000182400"/>
    </source>
</evidence>
<protein>
    <submittedName>
        <fullName evidence="1">Uncharacterized protein</fullName>
    </submittedName>
</protein>
<sequence length="158" mass="16542">MSSKPRLLLAFLLAVLLASLLASIFQTQTNLAALQALGAPMPLDVRVGTTCLDLLGFAPTFALLAALGFLVALPLAAWMVRRLPALRWLIFVLAGAAAIWTALALANALAPMPTLIAADRSPFGTLGLMACGSVGALLFGLLGRRVRFRTQPTSSDSL</sequence>
<dbReference type="AlphaFoldDB" id="A0A1I5JP28"/>
<reference evidence="1 2" key="1">
    <citation type="submission" date="2016-10" db="EMBL/GenBank/DDBJ databases">
        <authorList>
            <person name="de Groot N.N."/>
        </authorList>
    </citation>
    <scope>NUCLEOTIDE SEQUENCE [LARGE SCALE GENOMIC DNA]</scope>
    <source>
        <strain evidence="1 2">CCUG 59231</strain>
    </source>
</reference>
<proteinExistence type="predicted"/>
<gene>
    <name evidence="1" type="ORF">SAMN05216601_101646</name>
</gene>
<dbReference type="Proteomes" id="UP000182400">
    <property type="component" value="Unassembled WGS sequence"/>
</dbReference>